<sequence>MAVSMSNSNLRPETIAAHSLKAIDETTGSVAPPLYTASTYARDETYTPKLKENYIRGGNPTLWHAEEAVAALEQGVEALLFASGMAAITTLLETVPQGAHVAAPDVMYYGTRDWLKRLEAKGRISLTLFDAANPAALAKALRKGETDLVWIETPLNPTWDVIDIAEAAKAAHQAGAILAVDATASAAVTTQPLTLGADIVFHSATKYLNGHSDVLAGVLVTREANARWKEIASLRTRIGSPLAPFEAWLLIRGLRTLYVRYRQASANAMAIARHFEKHPKIERVLYPGLASHRGHTIAKKQMTDGFGGMLSLLITGDAAEAVKVCTRLKVIVPATSLGGVESLAEHRKTVEGPESPVPDNLIRLSIGIEHADDLIADLEQALG</sequence>
<organism evidence="1 2">
    <name type="scientific">Taklimakanibacter albus</name>
    <dbReference type="NCBI Taxonomy" id="2800327"/>
    <lineage>
        <taxon>Bacteria</taxon>
        <taxon>Pseudomonadati</taxon>
        <taxon>Pseudomonadota</taxon>
        <taxon>Alphaproteobacteria</taxon>
        <taxon>Hyphomicrobiales</taxon>
        <taxon>Aestuariivirgaceae</taxon>
        <taxon>Taklimakanibacter</taxon>
    </lineage>
</organism>
<protein>
    <submittedName>
        <fullName evidence="1">PLP-dependent transferase</fullName>
    </submittedName>
</protein>
<dbReference type="Proteomes" id="UP000616151">
    <property type="component" value="Unassembled WGS sequence"/>
</dbReference>
<keyword evidence="2" id="KW-1185">Reference proteome</keyword>
<comment type="caution">
    <text evidence="1">The sequence shown here is derived from an EMBL/GenBank/DDBJ whole genome shotgun (WGS) entry which is preliminary data.</text>
</comment>
<reference evidence="1" key="1">
    <citation type="submission" date="2021-01" db="EMBL/GenBank/DDBJ databases">
        <authorList>
            <person name="Sun Q."/>
        </authorList>
    </citation>
    <scope>NUCLEOTIDE SEQUENCE</scope>
    <source>
        <strain evidence="1">YIM B02566</strain>
    </source>
</reference>
<keyword evidence="1" id="KW-0808">Transferase</keyword>
<name>A0ACC5R9M8_9HYPH</name>
<accession>A0ACC5R9M8</accession>
<gene>
    <name evidence="1" type="ORF">JHL16_22610</name>
</gene>
<proteinExistence type="predicted"/>
<evidence type="ECO:0000313" key="1">
    <source>
        <dbReference type="EMBL" id="MBK1869170.1"/>
    </source>
</evidence>
<evidence type="ECO:0000313" key="2">
    <source>
        <dbReference type="Proteomes" id="UP000616151"/>
    </source>
</evidence>
<dbReference type="EMBL" id="JAENHL010000007">
    <property type="protein sequence ID" value="MBK1869170.1"/>
    <property type="molecule type" value="Genomic_DNA"/>
</dbReference>